<evidence type="ECO:0000256" key="8">
    <source>
        <dbReference type="ARBA" id="ARBA00031423"/>
    </source>
</evidence>
<dbReference type="SUPFAM" id="SSF51445">
    <property type="entry name" value="(Trans)glycosidases"/>
    <property type="match status" value="2"/>
</dbReference>
<dbReference type="InterPro" id="IPR003385">
    <property type="entry name" value="Glyco_hydro_77"/>
</dbReference>
<dbReference type="Proteomes" id="UP000295706">
    <property type="component" value="Unassembled WGS sequence"/>
</dbReference>
<comment type="catalytic activity">
    <reaction evidence="1 10">
        <text>Transfers a segment of a (1-&gt;4)-alpha-D-glucan to a new position in an acceptor, which may be glucose or a (1-&gt;4)-alpha-D-glucan.</text>
        <dbReference type="EC" id="2.4.1.25"/>
    </reaction>
</comment>
<dbReference type="PANTHER" id="PTHR32438">
    <property type="entry name" value="4-ALPHA-GLUCANOTRANSFERASE DPE1, CHLOROPLASTIC/AMYLOPLASTIC"/>
    <property type="match status" value="1"/>
</dbReference>
<comment type="similarity">
    <text evidence="2 10">Belongs to the disproportionating enzyme family.</text>
</comment>
<dbReference type="EMBL" id="SMJU01000009">
    <property type="protein sequence ID" value="TDB63821.1"/>
    <property type="molecule type" value="Genomic_DNA"/>
</dbReference>
<dbReference type="Pfam" id="PF00128">
    <property type="entry name" value="Alpha-amylase"/>
    <property type="match status" value="1"/>
</dbReference>
<keyword evidence="7 10" id="KW-0119">Carbohydrate metabolism</keyword>
<dbReference type="Pfam" id="PF02446">
    <property type="entry name" value="Glyco_hydro_77"/>
    <property type="match status" value="1"/>
</dbReference>
<dbReference type="Gene3D" id="3.20.20.80">
    <property type="entry name" value="Glycosidases"/>
    <property type="match status" value="4"/>
</dbReference>
<gene>
    <name evidence="12" type="primary">treY</name>
    <name evidence="12" type="ORF">EZE20_15635</name>
</gene>
<protein>
    <recommendedName>
        <fullName evidence="4 10">4-alpha-glucanotransferase</fullName>
        <ecNumber evidence="3 10">2.4.1.25</ecNumber>
    </recommendedName>
    <alternativeName>
        <fullName evidence="8 10">Amylomaltase</fullName>
    </alternativeName>
    <alternativeName>
        <fullName evidence="9 10">Disproportionating enzyme</fullName>
    </alternativeName>
</protein>
<dbReference type="Gene3D" id="3.30.1590.10">
    <property type="entry name" value="Maltooligosyl trehalose synthase, domain 2"/>
    <property type="match status" value="1"/>
</dbReference>
<sequence length="1411" mass="163157">MYNPITTYRIQFHQGFSFSDFEKILPYLHQLGVKTIYASPILESTPGSTHGYDAVNPHEIDPELGDMEALMHLKNTLNSLDMGWLQDIVPNHMAFDPSNPWLMDVLEKGTQSTYAPFFDIAWNSPLHQGSIMVPFLGAPLEEILERQELRLHYDGDRLVFTYQENSYPLNPASYARLLQREGLELPANETMRQFCEQVEKLDQLEDRKSYALAWDELRQQWAALFKTFETKEFIESRLKEINADPDKLLEVSTQQSYRLCDWQETDNTINFRRFFTINGLICLNIQNDEVFQHYHSLIKTLIDAGAIQGLRVDHIDGLYNPSDYLEQLRELAGDDLFICVEKILEPGENLPAQWPIQGTTGYDFMAQMTNLFTNTESENAFTLFYNQLVHEPMSLTQLQREKKEHILFEHMGGELENLYQLFVRLNLIDKRLFAAIHKDDMKSAIGEFLIQCPVYRYYGNRFPLDPEETAALEKLLFRVRRYDPDLHQAVGILEDIFLRKPYEGDAARNRRTAHFYQRCMQFAGPLMAKGVEDTLMYTYNRFIGHNEVGNSPEIFGITPDEFHQHMQLRQSHWPLALNSTATHDTKRGEDVRARLNVLTDLPDEWLSLVKEWQAMNDPLKDAEEGPDENDEYFIYQTLAGAYPMPGDDDGVQTFAERMDEYLEKVLREAKTYSTWAEPDEAYEAATKNFTHALLDPHRPFFASFSTFHKKISDHGIVNSLAQVILKCTAPGVPDLYQGCELWDLSLVDPDNRRPVDYEKRQTWLSEFAMQENTPALLEELWQNRYDGRLKLWLHQQLFTIRQQLPELFLHGSYLPLTVEGAYKNNVVAYLRHHHRHTYLVAFPIHTAGLCESQNRDISTLDWQDTRLILPDDYTNNWESIALPKTGFSEKELSVQSIFAPLPFAVMKAVPARKERSAGVLLHISSLPSAFGIGDLGPEAFAFADFLERSRQHFWQLLPINPVEEQQGYSPYSSTSSRAGNPLLISPEILTKEGLLTKQALQKNTLPKENSIAFSEVKRVRDLLFAQAWETFCKRQQTIPDPRFDEFCDHNTDWLPDFASYTLLKERFKGKAWFEWPEEYRHRDPAALAQLEAEAAPEIRKIMWLQYVFFKQWKNLKEYCNKREIELLGDLPIYVSYDSADVWAHRSIFHLDEEGILSGVAGVPPDAFSDDGQLWGMPVYRWDVLKASNYDWWMDRLKKNMELFDLIRLDHFRGFSSYWEVPAGEKTAVNGTWVEGPGADFFQTAENTFGKLPFVAEDLGDINAAVLSLRDQFELPGMKVLHFAFSDNMPSNEYIPHGHAPNFIVYTGTHDNNTSVGWYTNEADTATRRRLEQYTGHTIDETNVHTVLARLAYASVAKIAILPIQDLLGLGAEARTNTPASASGNWTWRLKPGQIRETIEKQLKEWTWIYNR</sequence>
<comment type="caution">
    <text evidence="12">The sequence shown here is derived from an EMBL/GenBank/DDBJ whole genome shotgun (WGS) entry which is preliminary data.</text>
</comment>
<keyword evidence="13" id="KW-1185">Reference proteome</keyword>
<evidence type="ECO:0000313" key="12">
    <source>
        <dbReference type="EMBL" id="TDB63821.1"/>
    </source>
</evidence>
<dbReference type="InterPro" id="IPR012767">
    <property type="entry name" value="Trehalose_TreY"/>
</dbReference>
<evidence type="ECO:0000256" key="7">
    <source>
        <dbReference type="ARBA" id="ARBA00023277"/>
    </source>
</evidence>
<organism evidence="12 13">
    <name type="scientific">Arundinibacter roseus</name>
    <dbReference type="NCBI Taxonomy" id="2070510"/>
    <lineage>
        <taxon>Bacteria</taxon>
        <taxon>Pseudomonadati</taxon>
        <taxon>Bacteroidota</taxon>
        <taxon>Cytophagia</taxon>
        <taxon>Cytophagales</taxon>
        <taxon>Spirosomataceae</taxon>
        <taxon>Arundinibacter</taxon>
    </lineage>
</organism>
<keyword evidence="6 10" id="KW-0808">Transferase</keyword>
<dbReference type="GO" id="GO:0004134">
    <property type="term" value="F:4-alpha-glucanotransferase activity"/>
    <property type="evidence" value="ECO:0007669"/>
    <property type="project" value="UniProtKB-EC"/>
</dbReference>
<evidence type="ECO:0000256" key="1">
    <source>
        <dbReference type="ARBA" id="ARBA00000439"/>
    </source>
</evidence>
<dbReference type="InterPro" id="IPR006047">
    <property type="entry name" value="GH13_cat_dom"/>
</dbReference>
<dbReference type="PANTHER" id="PTHR32438:SF5">
    <property type="entry name" value="4-ALPHA-GLUCANOTRANSFERASE DPE1, CHLOROPLASTIC_AMYLOPLASTIC"/>
    <property type="match status" value="1"/>
</dbReference>
<name>A0A4R4KBH2_9BACT</name>
<evidence type="ECO:0000256" key="4">
    <source>
        <dbReference type="ARBA" id="ARBA00020295"/>
    </source>
</evidence>
<dbReference type="CDD" id="cd11336">
    <property type="entry name" value="AmyAc_MTSase"/>
    <property type="match status" value="1"/>
</dbReference>
<dbReference type="NCBIfam" id="TIGR00217">
    <property type="entry name" value="malQ"/>
    <property type="match status" value="1"/>
</dbReference>
<evidence type="ECO:0000256" key="10">
    <source>
        <dbReference type="RuleBase" id="RU361207"/>
    </source>
</evidence>
<dbReference type="InterPro" id="IPR017853">
    <property type="entry name" value="GH"/>
</dbReference>
<dbReference type="OrthoDB" id="9811841at2"/>
<evidence type="ECO:0000259" key="11">
    <source>
        <dbReference type="SMART" id="SM00642"/>
    </source>
</evidence>
<accession>A0A4R4KBH2</accession>
<dbReference type="GO" id="GO:0005975">
    <property type="term" value="P:carbohydrate metabolic process"/>
    <property type="evidence" value="ECO:0007669"/>
    <property type="project" value="InterPro"/>
</dbReference>
<evidence type="ECO:0000256" key="6">
    <source>
        <dbReference type="ARBA" id="ARBA00022679"/>
    </source>
</evidence>
<dbReference type="EC" id="2.4.1.25" evidence="3 10"/>
<evidence type="ECO:0000256" key="2">
    <source>
        <dbReference type="ARBA" id="ARBA00005684"/>
    </source>
</evidence>
<reference evidence="12 13" key="1">
    <citation type="submission" date="2019-02" db="EMBL/GenBank/DDBJ databases">
        <title>Arundinibacter roseus gen. nov., sp. nov., a new member of the family Cytophagaceae.</title>
        <authorList>
            <person name="Szuroczki S."/>
            <person name="Khayer B."/>
            <person name="Sproer C."/>
            <person name="Toumi M."/>
            <person name="Szabo A."/>
            <person name="Felfoldi T."/>
            <person name="Schumann P."/>
            <person name="Toth E."/>
        </authorList>
    </citation>
    <scope>NUCLEOTIDE SEQUENCE [LARGE SCALE GENOMIC DNA]</scope>
    <source>
        <strain evidence="12 13">DMA-k-7a</strain>
    </source>
</reference>
<evidence type="ECO:0000256" key="3">
    <source>
        <dbReference type="ARBA" id="ARBA00012560"/>
    </source>
</evidence>
<proteinExistence type="inferred from homology"/>
<dbReference type="SMART" id="SM00642">
    <property type="entry name" value="Aamy"/>
    <property type="match status" value="1"/>
</dbReference>
<evidence type="ECO:0000256" key="5">
    <source>
        <dbReference type="ARBA" id="ARBA00022676"/>
    </source>
</evidence>
<evidence type="ECO:0000256" key="9">
    <source>
        <dbReference type="ARBA" id="ARBA00031501"/>
    </source>
</evidence>
<dbReference type="NCBIfam" id="TIGR02401">
    <property type="entry name" value="trehalose_TreY"/>
    <property type="match status" value="1"/>
</dbReference>
<feature type="domain" description="Glycosyl hydrolase family 13 catalytic" evidence="11">
    <location>
        <begin position="14"/>
        <end position="478"/>
    </location>
</feature>
<keyword evidence="5 10" id="KW-0328">Glycosyltransferase</keyword>
<dbReference type="NCBIfam" id="NF011080">
    <property type="entry name" value="PRK14508.1-3"/>
    <property type="match status" value="1"/>
</dbReference>
<evidence type="ECO:0000313" key="13">
    <source>
        <dbReference type="Proteomes" id="UP000295706"/>
    </source>
</evidence>